<dbReference type="PANTHER" id="PTHR31001:SF56">
    <property type="entry name" value="ZN(2)-C6 FUNGAL-TYPE DOMAIN-CONTAINING PROTEIN"/>
    <property type="match status" value="1"/>
</dbReference>
<dbReference type="InParanoid" id="A0A0C3B817"/>
<evidence type="ECO:0008006" key="6">
    <source>
        <dbReference type="Google" id="ProtNLM"/>
    </source>
</evidence>
<name>A0A0C3B817_PILCF</name>
<accession>A0A0C3B817</accession>
<dbReference type="PANTHER" id="PTHR31001">
    <property type="entry name" value="UNCHARACTERIZED TRANSCRIPTIONAL REGULATORY PROTEIN"/>
    <property type="match status" value="1"/>
</dbReference>
<keyword evidence="2" id="KW-0539">Nucleus</keyword>
<protein>
    <recommendedName>
        <fullName evidence="6">Transcription factor domain-containing protein</fullName>
    </recommendedName>
</protein>
<reference evidence="5" key="2">
    <citation type="submission" date="2015-01" db="EMBL/GenBank/DDBJ databases">
        <title>Evolutionary Origins and Diversification of the Mycorrhizal Mutualists.</title>
        <authorList>
            <consortium name="DOE Joint Genome Institute"/>
            <consortium name="Mycorrhizal Genomics Consortium"/>
            <person name="Kohler A."/>
            <person name="Kuo A."/>
            <person name="Nagy L.G."/>
            <person name="Floudas D."/>
            <person name="Copeland A."/>
            <person name="Barry K.W."/>
            <person name="Cichocki N."/>
            <person name="Veneault-Fourrey C."/>
            <person name="LaButti K."/>
            <person name="Lindquist E.A."/>
            <person name="Lipzen A."/>
            <person name="Lundell T."/>
            <person name="Morin E."/>
            <person name="Murat C."/>
            <person name="Riley R."/>
            <person name="Ohm R."/>
            <person name="Sun H."/>
            <person name="Tunlid A."/>
            <person name="Henrissat B."/>
            <person name="Grigoriev I.V."/>
            <person name="Hibbett D.S."/>
            <person name="Martin F."/>
        </authorList>
    </citation>
    <scope>NUCLEOTIDE SEQUENCE [LARGE SCALE GENOMIC DNA]</scope>
    <source>
        <strain evidence="5">F 1598</strain>
    </source>
</reference>
<dbReference type="STRING" id="765440.A0A0C3B817"/>
<evidence type="ECO:0000313" key="4">
    <source>
        <dbReference type="EMBL" id="KIM73447.1"/>
    </source>
</evidence>
<organism evidence="4 5">
    <name type="scientific">Piloderma croceum (strain F 1598)</name>
    <dbReference type="NCBI Taxonomy" id="765440"/>
    <lineage>
        <taxon>Eukaryota</taxon>
        <taxon>Fungi</taxon>
        <taxon>Dikarya</taxon>
        <taxon>Basidiomycota</taxon>
        <taxon>Agaricomycotina</taxon>
        <taxon>Agaricomycetes</taxon>
        <taxon>Agaricomycetidae</taxon>
        <taxon>Atheliales</taxon>
        <taxon>Atheliaceae</taxon>
        <taxon>Piloderma</taxon>
    </lineage>
</organism>
<evidence type="ECO:0000256" key="1">
    <source>
        <dbReference type="ARBA" id="ARBA00004123"/>
    </source>
</evidence>
<evidence type="ECO:0000256" key="2">
    <source>
        <dbReference type="ARBA" id="ARBA00023242"/>
    </source>
</evidence>
<proteinExistence type="predicted"/>
<evidence type="ECO:0000256" key="3">
    <source>
        <dbReference type="SAM" id="MobiDB-lite"/>
    </source>
</evidence>
<dbReference type="CDD" id="cd12148">
    <property type="entry name" value="fungal_TF_MHR"/>
    <property type="match status" value="1"/>
</dbReference>
<dbReference type="AlphaFoldDB" id="A0A0C3B817"/>
<feature type="region of interest" description="Disordered" evidence="3">
    <location>
        <begin position="43"/>
        <end position="66"/>
    </location>
</feature>
<dbReference type="EMBL" id="KN833082">
    <property type="protein sequence ID" value="KIM73447.1"/>
    <property type="molecule type" value="Genomic_DNA"/>
</dbReference>
<gene>
    <name evidence="4" type="ORF">PILCRDRAFT_93069</name>
</gene>
<reference evidence="4 5" key="1">
    <citation type="submission" date="2014-04" db="EMBL/GenBank/DDBJ databases">
        <authorList>
            <consortium name="DOE Joint Genome Institute"/>
            <person name="Kuo A."/>
            <person name="Tarkka M."/>
            <person name="Buscot F."/>
            <person name="Kohler A."/>
            <person name="Nagy L.G."/>
            <person name="Floudas D."/>
            <person name="Copeland A."/>
            <person name="Barry K.W."/>
            <person name="Cichocki N."/>
            <person name="Veneault-Fourrey C."/>
            <person name="LaButti K."/>
            <person name="Lindquist E.A."/>
            <person name="Lipzen A."/>
            <person name="Lundell T."/>
            <person name="Morin E."/>
            <person name="Murat C."/>
            <person name="Sun H."/>
            <person name="Tunlid A."/>
            <person name="Henrissat B."/>
            <person name="Grigoriev I.V."/>
            <person name="Hibbett D.S."/>
            <person name="Martin F."/>
            <person name="Nordberg H.P."/>
            <person name="Cantor M.N."/>
            <person name="Hua S.X."/>
        </authorList>
    </citation>
    <scope>NUCLEOTIDE SEQUENCE [LARGE SCALE GENOMIC DNA]</scope>
    <source>
        <strain evidence="4 5">F 1598</strain>
    </source>
</reference>
<sequence length="508" mass="57417">MQFNGASHFDARHSVFNFYNLKAKGKQTLDRLFGNGDNVARTGLLAPSDSSQTTMEIEPKSSPNQTLTVPEIDVSSFPQPENHSYYSFPPPPTSIVLEPDPINLRLVSPMERAIALCDILLARLVWMFSIVSRDYLVDELIPAVYYPNRMHSRTCSPHDLALLLTALAIGVLVDLDLEPHNEAAQFYIRLAWSAAGSLRAVPTISTVKCLQLMSIYHGMAGNKSDSHRLLISAWQRLHHINFHEDPFIRGIEGKEAYDRRAYFWNLSETILWQSLMTGSRPSVLTTSNDCNTLSEQDEKDYEKREAVGFGAWSSEFTSQCFLPVTNAVLDPNPPDYKAILALDERIRAFPIPSSSPNNRDLPSIMQRFIYSHYREQVLMFLHRDSFKRALTDNRMDPSISTHSYSFTTTYECACVILDSINLYANAKSLVSRVWRIWTHLFCATVIIGAVAVLSPNANFEPCPLLKFKDACALFEKTAKASIYASSALFLRVARSTRQNKSCQCVMWM</sequence>
<dbReference type="InterPro" id="IPR050613">
    <property type="entry name" value="Sec_Metabolite_Reg"/>
</dbReference>
<dbReference type="GO" id="GO:0005634">
    <property type="term" value="C:nucleus"/>
    <property type="evidence" value="ECO:0007669"/>
    <property type="project" value="UniProtKB-SubCell"/>
</dbReference>
<dbReference type="Proteomes" id="UP000054166">
    <property type="component" value="Unassembled WGS sequence"/>
</dbReference>
<comment type="subcellular location">
    <subcellularLocation>
        <location evidence="1">Nucleus</location>
    </subcellularLocation>
</comment>
<keyword evidence="5" id="KW-1185">Reference proteome</keyword>
<evidence type="ECO:0000313" key="5">
    <source>
        <dbReference type="Proteomes" id="UP000054166"/>
    </source>
</evidence>
<feature type="compositionally biased region" description="Polar residues" evidence="3">
    <location>
        <begin position="48"/>
        <end position="66"/>
    </location>
</feature>
<dbReference type="HOGENOM" id="CLU_007340_4_3_1"/>
<dbReference type="OrthoDB" id="424974at2759"/>